<evidence type="ECO:0000256" key="1">
    <source>
        <dbReference type="SAM" id="Phobius"/>
    </source>
</evidence>
<dbReference type="OrthoDB" id="5322539at2759"/>
<keyword evidence="3" id="KW-1185">Reference proteome</keyword>
<gene>
    <name evidence="2" type="ORF">CMUS01_14309</name>
</gene>
<dbReference type="AlphaFoldDB" id="A0A8H6J510"/>
<feature type="transmembrane region" description="Helical" evidence="1">
    <location>
        <begin position="103"/>
        <end position="122"/>
    </location>
</feature>
<accession>A0A8H6J510</accession>
<evidence type="ECO:0000313" key="2">
    <source>
        <dbReference type="EMBL" id="KAF6806665.1"/>
    </source>
</evidence>
<name>A0A8H6J510_9PEZI</name>
<protein>
    <submittedName>
        <fullName evidence="2">Uncharacterized protein</fullName>
    </submittedName>
</protein>
<proteinExistence type="predicted"/>
<dbReference type="EMBL" id="WIGM01001014">
    <property type="protein sequence ID" value="KAF6806665.1"/>
    <property type="molecule type" value="Genomic_DNA"/>
</dbReference>
<keyword evidence="1" id="KW-1133">Transmembrane helix</keyword>
<sequence>MAAFYVLGVLFIAIHLGFFLFLHGKPVDQSVSQGLQSAIANFLAIAAEICLLSGITLAYEQYLWRTLQKRTLGAITIDKLLRLVSAPWNLVLPRLLMGAPGPWIVGFVCFSVPLAVVFPPGAMTLEFREGVMPVLLPSVPTVNISDWGNGELADIHRLALWSPFNNTDVFPNVGKQTHAAAPRLTLTIPQAVLPKLLNVATIVLAAGKPVNLPNPCRASCVYNLRIDGPKLRCKSDILPKDDSRSDCVGAVFSAIDEAEDPGPIIRKNSFKLTWAPVENGVCLSNSTGRVMQCSTTLASYDVHISTFQNGTQTIGSSVISEREFWSEDMPINTTVLRSYFREFNNTAFHMFPERRINLTADFLRLQAYSIRQAALIAMTGTIDIDPGSSKISPSRHHVLSTA</sequence>
<dbReference type="Proteomes" id="UP000639643">
    <property type="component" value="Unassembled WGS sequence"/>
</dbReference>
<organism evidence="2 3">
    <name type="scientific">Colletotrichum musicola</name>
    <dbReference type="NCBI Taxonomy" id="2175873"/>
    <lineage>
        <taxon>Eukaryota</taxon>
        <taxon>Fungi</taxon>
        <taxon>Dikarya</taxon>
        <taxon>Ascomycota</taxon>
        <taxon>Pezizomycotina</taxon>
        <taxon>Sordariomycetes</taxon>
        <taxon>Hypocreomycetidae</taxon>
        <taxon>Glomerellales</taxon>
        <taxon>Glomerellaceae</taxon>
        <taxon>Colletotrichum</taxon>
        <taxon>Colletotrichum orchidearum species complex</taxon>
    </lineage>
</organism>
<comment type="caution">
    <text evidence="2">The sequence shown here is derived from an EMBL/GenBank/DDBJ whole genome shotgun (WGS) entry which is preliminary data.</text>
</comment>
<feature type="transmembrane region" description="Helical" evidence="1">
    <location>
        <begin position="5"/>
        <end position="23"/>
    </location>
</feature>
<keyword evidence="1" id="KW-0812">Transmembrane</keyword>
<feature type="transmembrane region" description="Helical" evidence="1">
    <location>
        <begin position="35"/>
        <end position="59"/>
    </location>
</feature>
<reference evidence="2" key="1">
    <citation type="journal article" date="2020" name="Phytopathology">
        <title>Genome Sequence Resources of Colletotrichum truncatum, C. plurivorum, C. musicola, and C. sojae: Four Species Pathogenic to Soybean (Glycine max).</title>
        <authorList>
            <person name="Rogerio F."/>
            <person name="Boufleur T.R."/>
            <person name="Ciampi-Guillardi M."/>
            <person name="Sukno S.A."/>
            <person name="Thon M.R."/>
            <person name="Massola Junior N.S."/>
            <person name="Baroncelli R."/>
        </authorList>
    </citation>
    <scope>NUCLEOTIDE SEQUENCE</scope>
    <source>
        <strain evidence="2">LFN0074</strain>
    </source>
</reference>
<keyword evidence="1" id="KW-0472">Membrane</keyword>
<evidence type="ECO:0000313" key="3">
    <source>
        <dbReference type="Proteomes" id="UP000639643"/>
    </source>
</evidence>